<evidence type="ECO:0000313" key="3">
    <source>
        <dbReference type="EMBL" id="KAJ4808397.1"/>
    </source>
</evidence>
<dbReference type="SUPFAM" id="SSF52047">
    <property type="entry name" value="RNI-like"/>
    <property type="match status" value="1"/>
</dbReference>
<evidence type="ECO:0000259" key="2">
    <source>
        <dbReference type="Pfam" id="PF24758"/>
    </source>
</evidence>
<dbReference type="PANTHER" id="PTHR31900:SF27">
    <property type="entry name" value="FBD DOMAIN-CONTAINING PROTEIN"/>
    <property type="match status" value="1"/>
</dbReference>
<feature type="domain" description="F-box/LRR-repeat protein 15/At3g58940/PEG3-like LRR" evidence="2">
    <location>
        <begin position="172"/>
        <end position="390"/>
    </location>
</feature>
<dbReference type="InterPro" id="IPR036047">
    <property type="entry name" value="F-box-like_dom_sf"/>
</dbReference>
<dbReference type="SUPFAM" id="SSF81383">
    <property type="entry name" value="F-box domain"/>
    <property type="match status" value="1"/>
</dbReference>
<sequence>MEEIFIRKVEGIFVITIDFGLWRVLSLSENSRLSLTSRTLLGFHSTPPITIYTPNQIPSSSSIAHAMTEAEVDRISFLPLDTKLEILSRLRIKHAVRTSALARSWRHIWTHLPCLDLISEQDPLGDHQDFSIWIQRVHRLVSSLWGPISVFQLNFYERCSFEDDHCLLLQGLLDLLLQKGGLDTLNLFFNKDPGKIHLPWFHSLRVLILYACHIALPTGFRGFHRLKTLDLDDVEISNDHLNLLLRTSSNLINLRISYCRTSGNPFSVNLSLPLLRHLQFGINDFVENLLVVSSPCLEHAVISLGYADYTSQKLSQMMLPLVTSVTMVSSLKFDFDVLKCFSLVALPFNFTIPQLKFLRFHLNVNTIDRRVYDAFLWLLRSVPFLEELEVRFERVDDYDHADRIVILMKELLVKKHDGFACLERTVTSVTISMIKLDVIPSIAWLQFFLLNAKGLKLLKIGYFHGDDLMPSFIEELQKVEATSSDAKVMFFNHCTHQITNLCMNDSN</sequence>
<keyword evidence="4" id="KW-1185">Reference proteome</keyword>
<gene>
    <name evidence="3" type="ORF">LUZ62_020963</name>
</gene>
<dbReference type="PANTHER" id="PTHR31900">
    <property type="entry name" value="F-BOX/RNI SUPERFAMILY PROTEIN-RELATED"/>
    <property type="match status" value="1"/>
</dbReference>
<comment type="caution">
    <text evidence="3">The sequence shown here is derived from an EMBL/GenBank/DDBJ whole genome shotgun (WGS) entry which is preliminary data.</text>
</comment>
<protein>
    <submittedName>
        <fullName evidence="3">F-box/FBD/LRR-repeat protein family</fullName>
    </submittedName>
</protein>
<dbReference type="Pfam" id="PF24758">
    <property type="entry name" value="LRR_At5g56370"/>
    <property type="match status" value="1"/>
</dbReference>
<dbReference type="InterPro" id="IPR050232">
    <property type="entry name" value="FBL13/AtMIF1-like"/>
</dbReference>
<dbReference type="InterPro" id="IPR001810">
    <property type="entry name" value="F-box_dom"/>
</dbReference>
<name>A0AAV8H109_9POAL</name>
<dbReference type="Pfam" id="PF00646">
    <property type="entry name" value="F-box"/>
    <property type="match status" value="1"/>
</dbReference>
<dbReference type="AlphaFoldDB" id="A0AAV8H109"/>
<evidence type="ECO:0000259" key="1">
    <source>
        <dbReference type="Pfam" id="PF00646"/>
    </source>
</evidence>
<dbReference type="EMBL" id="JAMFTS010000001">
    <property type="protein sequence ID" value="KAJ4808397.1"/>
    <property type="molecule type" value="Genomic_DNA"/>
</dbReference>
<dbReference type="Gene3D" id="3.80.10.10">
    <property type="entry name" value="Ribonuclease Inhibitor"/>
    <property type="match status" value="1"/>
</dbReference>
<reference evidence="3" key="1">
    <citation type="submission" date="2022-08" db="EMBL/GenBank/DDBJ databases">
        <authorList>
            <person name="Marques A."/>
        </authorList>
    </citation>
    <scope>NUCLEOTIDE SEQUENCE</scope>
    <source>
        <strain evidence="3">RhyPub2mFocal</strain>
        <tissue evidence="3">Leaves</tissue>
    </source>
</reference>
<dbReference type="InterPro" id="IPR055411">
    <property type="entry name" value="LRR_FXL15/At3g58940/PEG3-like"/>
</dbReference>
<organism evidence="3 4">
    <name type="scientific">Rhynchospora pubera</name>
    <dbReference type="NCBI Taxonomy" id="906938"/>
    <lineage>
        <taxon>Eukaryota</taxon>
        <taxon>Viridiplantae</taxon>
        <taxon>Streptophyta</taxon>
        <taxon>Embryophyta</taxon>
        <taxon>Tracheophyta</taxon>
        <taxon>Spermatophyta</taxon>
        <taxon>Magnoliopsida</taxon>
        <taxon>Liliopsida</taxon>
        <taxon>Poales</taxon>
        <taxon>Cyperaceae</taxon>
        <taxon>Cyperoideae</taxon>
        <taxon>Rhynchosporeae</taxon>
        <taxon>Rhynchospora</taxon>
    </lineage>
</organism>
<proteinExistence type="predicted"/>
<evidence type="ECO:0000313" key="4">
    <source>
        <dbReference type="Proteomes" id="UP001140206"/>
    </source>
</evidence>
<dbReference type="Proteomes" id="UP001140206">
    <property type="component" value="Chromosome 1"/>
</dbReference>
<dbReference type="InterPro" id="IPR032675">
    <property type="entry name" value="LRR_dom_sf"/>
</dbReference>
<feature type="domain" description="F-box" evidence="1">
    <location>
        <begin position="75"/>
        <end position="114"/>
    </location>
</feature>
<accession>A0AAV8H109</accession>